<dbReference type="EMBL" id="JAEHOC010000024">
    <property type="protein sequence ID" value="KAG2431525.1"/>
    <property type="molecule type" value="Genomic_DNA"/>
</dbReference>
<feature type="compositionally biased region" description="Gly residues" evidence="1">
    <location>
        <begin position="290"/>
        <end position="311"/>
    </location>
</feature>
<evidence type="ECO:0000313" key="2">
    <source>
        <dbReference type="EMBL" id="KAG2431525.1"/>
    </source>
</evidence>
<keyword evidence="3" id="KW-1185">Reference proteome</keyword>
<comment type="caution">
    <text evidence="2">The sequence shown here is derived from an EMBL/GenBank/DDBJ whole genome shotgun (WGS) entry which is preliminary data.</text>
</comment>
<dbReference type="AlphaFoldDB" id="A0A835T4B3"/>
<organism evidence="2 3">
    <name type="scientific">Chlamydomonas incerta</name>
    <dbReference type="NCBI Taxonomy" id="51695"/>
    <lineage>
        <taxon>Eukaryota</taxon>
        <taxon>Viridiplantae</taxon>
        <taxon>Chlorophyta</taxon>
        <taxon>core chlorophytes</taxon>
        <taxon>Chlorophyceae</taxon>
        <taxon>CS clade</taxon>
        <taxon>Chlamydomonadales</taxon>
        <taxon>Chlamydomonadaceae</taxon>
        <taxon>Chlamydomonas</taxon>
    </lineage>
</organism>
<sequence>MSGRGGSSSSSSGGGGGGGLGGGLPRLGGGGFWALAAGYLFAYFNAKSIEERKARIERVNKQLKNFYGPLLATITASRSAFRAMVRQHSPDGTKEAFQGAVFAAPDGPEARAYRVWMAEVLQPLNERAAKVVTEHIDLLDAPGLEPALLQLVAATSAYRVILQSWKNGDFAAYSVIKYPDHLADSLTREFNKIKRRQAALLGEGSRGAKAAHIHNQPGAGPGHHPHPGPGAGAASPAAAARSGAGGGAASGGGGLAGTAAAAGGGGGGPETGPARSGPPAAVARASGAGETRGAGGGAPAGAPVGGGGSGRGADSAAAVAAELQYQAQPRSQLRSRL</sequence>
<gene>
    <name evidence="2" type="ORF">HXX76_009539</name>
</gene>
<evidence type="ECO:0000313" key="3">
    <source>
        <dbReference type="Proteomes" id="UP000650467"/>
    </source>
</evidence>
<reference evidence="2" key="1">
    <citation type="journal article" date="2020" name="bioRxiv">
        <title>Comparative genomics of Chlamydomonas.</title>
        <authorList>
            <person name="Craig R.J."/>
            <person name="Hasan A.R."/>
            <person name="Ness R.W."/>
            <person name="Keightley P.D."/>
        </authorList>
    </citation>
    <scope>NUCLEOTIDE SEQUENCE</scope>
    <source>
        <strain evidence="2">SAG 7.73</strain>
    </source>
</reference>
<dbReference type="OrthoDB" id="532671at2759"/>
<accession>A0A835T4B3</accession>
<evidence type="ECO:0000256" key="1">
    <source>
        <dbReference type="SAM" id="MobiDB-lite"/>
    </source>
</evidence>
<proteinExistence type="predicted"/>
<feature type="region of interest" description="Disordered" evidence="1">
    <location>
        <begin position="204"/>
        <end position="317"/>
    </location>
</feature>
<name>A0A835T4B3_CHLIN</name>
<feature type="compositionally biased region" description="Low complexity" evidence="1">
    <location>
        <begin position="232"/>
        <end position="242"/>
    </location>
</feature>
<feature type="compositionally biased region" description="Low complexity" evidence="1">
    <location>
        <begin position="271"/>
        <end position="289"/>
    </location>
</feature>
<protein>
    <submittedName>
        <fullName evidence="2">Uncharacterized protein</fullName>
    </submittedName>
</protein>
<feature type="compositionally biased region" description="Gly residues" evidence="1">
    <location>
        <begin position="243"/>
        <end position="270"/>
    </location>
</feature>
<dbReference type="Proteomes" id="UP000650467">
    <property type="component" value="Unassembled WGS sequence"/>
</dbReference>